<dbReference type="Gramene" id="CDP01894">
    <property type="protein sequence ID" value="CDP01894"/>
    <property type="gene ID" value="GSCOC_T00037070001"/>
</dbReference>
<accession>A0A068U138</accession>
<proteinExistence type="predicted"/>
<protein>
    <submittedName>
        <fullName evidence="1">Uncharacterized protein</fullName>
    </submittedName>
</protein>
<dbReference type="Proteomes" id="UP000295252">
    <property type="component" value="Chromosome IX"/>
</dbReference>
<organism evidence="1 2">
    <name type="scientific">Coffea canephora</name>
    <name type="common">Robusta coffee</name>
    <dbReference type="NCBI Taxonomy" id="49390"/>
    <lineage>
        <taxon>Eukaryota</taxon>
        <taxon>Viridiplantae</taxon>
        <taxon>Streptophyta</taxon>
        <taxon>Embryophyta</taxon>
        <taxon>Tracheophyta</taxon>
        <taxon>Spermatophyta</taxon>
        <taxon>Magnoliopsida</taxon>
        <taxon>eudicotyledons</taxon>
        <taxon>Gunneridae</taxon>
        <taxon>Pentapetalae</taxon>
        <taxon>asterids</taxon>
        <taxon>lamiids</taxon>
        <taxon>Gentianales</taxon>
        <taxon>Rubiaceae</taxon>
        <taxon>Ixoroideae</taxon>
        <taxon>Gardenieae complex</taxon>
        <taxon>Bertiereae - Coffeeae clade</taxon>
        <taxon>Coffeeae</taxon>
        <taxon>Coffea</taxon>
    </lineage>
</organism>
<evidence type="ECO:0000313" key="2">
    <source>
        <dbReference type="Proteomes" id="UP000295252"/>
    </source>
</evidence>
<keyword evidence="2" id="KW-1185">Reference proteome</keyword>
<reference evidence="2" key="1">
    <citation type="journal article" date="2014" name="Science">
        <title>The coffee genome provides insight into the convergent evolution of caffeine biosynthesis.</title>
        <authorList>
            <person name="Denoeud F."/>
            <person name="Carretero-Paulet L."/>
            <person name="Dereeper A."/>
            <person name="Droc G."/>
            <person name="Guyot R."/>
            <person name="Pietrella M."/>
            <person name="Zheng C."/>
            <person name="Alberti A."/>
            <person name="Anthony F."/>
            <person name="Aprea G."/>
            <person name="Aury J.M."/>
            <person name="Bento P."/>
            <person name="Bernard M."/>
            <person name="Bocs S."/>
            <person name="Campa C."/>
            <person name="Cenci A."/>
            <person name="Combes M.C."/>
            <person name="Crouzillat D."/>
            <person name="Da Silva C."/>
            <person name="Daddiego L."/>
            <person name="De Bellis F."/>
            <person name="Dussert S."/>
            <person name="Garsmeur O."/>
            <person name="Gayraud T."/>
            <person name="Guignon V."/>
            <person name="Jahn K."/>
            <person name="Jamilloux V."/>
            <person name="Joet T."/>
            <person name="Labadie K."/>
            <person name="Lan T."/>
            <person name="Leclercq J."/>
            <person name="Lepelley M."/>
            <person name="Leroy T."/>
            <person name="Li L.T."/>
            <person name="Librado P."/>
            <person name="Lopez L."/>
            <person name="Munoz A."/>
            <person name="Noel B."/>
            <person name="Pallavicini A."/>
            <person name="Perrotta G."/>
            <person name="Poncet V."/>
            <person name="Pot D."/>
            <person name="Priyono X."/>
            <person name="Rigoreau M."/>
            <person name="Rouard M."/>
            <person name="Rozas J."/>
            <person name="Tranchant-Dubreuil C."/>
            <person name="VanBuren R."/>
            <person name="Zhang Q."/>
            <person name="Andrade A.C."/>
            <person name="Argout X."/>
            <person name="Bertrand B."/>
            <person name="de Kochko A."/>
            <person name="Graziosi G."/>
            <person name="Henry R.J."/>
            <person name="Jayarama X."/>
            <person name="Ming R."/>
            <person name="Nagai C."/>
            <person name="Rounsley S."/>
            <person name="Sankoff D."/>
            <person name="Giuliano G."/>
            <person name="Albert V.A."/>
            <person name="Wincker P."/>
            <person name="Lashermes P."/>
        </authorList>
    </citation>
    <scope>NUCLEOTIDE SEQUENCE [LARGE SCALE GENOMIC DNA]</scope>
    <source>
        <strain evidence="2">cv. DH200-94</strain>
    </source>
</reference>
<dbReference type="AlphaFoldDB" id="A0A068U138"/>
<name>A0A068U138_COFCA</name>
<sequence>MKLGISHPFIPQSSARTFVACPRFLLKPAMQWPKWSLLRPPAPAGPGLPAEEPSVWCLSLIRCFK</sequence>
<evidence type="ECO:0000313" key="1">
    <source>
        <dbReference type="EMBL" id="CDP01894.1"/>
    </source>
</evidence>
<dbReference type="EMBL" id="HG739091">
    <property type="protein sequence ID" value="CDP01894.1"/>
    <property type="molecule type" value="Genomic_DNA"/>
</dbReference>
<dbReference type="InParanoid" id="A0A068U138"/>
<gene>
    <name evidence="1" type="ORF">GSCOC_T00037070001</name>
</gene>